<accession>A0AAN7QFS4</accession>
<protein>
    <recommendedName>
        <fullName evidence="4">Small ribosomal subunit protein uS11</fullName>
    </recommendedName>
    <alternativeName>
        <fullName evidence="5">40S ribosomal protein S14</fullName>
    </alternativeName>
</protein>
<dbReference type="SUPFAM" id="SSF53137">
    <property type="entry name" value="Translational machinery components"/>
    <property type="match status" value="1"/>
</dbReference>
<reference evidence="6 7" key="1">
    <citation type="journal article" date="2023" name="Hortic Res">
        <title>Pangenome of water caltrop reveals structural variations and asymmetric subgenome divergence after allopolyploidization.</title>
        <authorList>
            <person name="Zhang X."/>
            <person name="Chen Y."/>
            <person name="Wang L."/>
            <person name="Yuan Y."/>
            <person name="Fang M."/>
            <person name="Shi L."/>
            <person name="Lu R."/>
            <person name="Comes H.P."/>
            <person name="Ma Y."/>
            <person name="Chen Y."/>
            <person name="Huang G."/>
            <person name="Zhou Y."/>
            <person name="Zheng Z."/>
            <person name="Qiu Y."/>
        </authorList>
    </citation>
    <scope>NUCLEOTIDE SEQUENCE [LARGE SCALE GENOMIC DNA]</scope>
    <source>
        <tissue evidence="6">Roots</tissue>
    </source>
</reference>
<dbReference type="GO" id="GO:0003735">
    <property type="term" value="F:structural constituent of ribosome"/>
    <property type="evidence" value="ECO:0007669"/>
    <property type="project" value="InterPro"/>
</dbReference>
<sequence length="150" mass="16266">MVMLDSMVQIIEKLYIDRGGKDENVTLGLALREGESCLRCRSYFHLFQRHIHCGLKVKADRDESSPYAAMLAAQDVSQRCNELGITALHIKLGAAGGNKTKTPSPGAQSSLKALAHSGMKIGRIEDLTPIQLIPPVERVVEGEGGCDFSS</sequence>
<keyword evidence="3" id="KW-0687">Ribonucleoprotein</keyword>
<dbReference type="Gene3D" id="3.30.420.80">
    <property type="entry name" value="Ribosomal protein S11"/>
    <property type="match status" value="1"/>
</dbReference>
<dbReference type="GO" id="GO:0044391">
    <property type="term" value="C:ribosomal subunit"/>
    <property type="evidence" value="ECO:0007669"/>
    <property type="project" value="UniProtKB-ARBA"/>
</dbReference>
<dbReference type="GO" id="GO:0022626">
    <property type="term" value="C:cytosolic ribosome"/>
    <property type="evidence" value="ECO:0007669"/>
    <property type="project" value="UniProtKB-ARBA"/>
</dbReference>
<evidence type="ECO:0000256" key="4">
    <source>
        <dbReference type="ARBA" id="ARBA00035160"/>
    </source>
</evidence>
<organism evidence="6 7">
    <name type="scientific">Trapa incisa</name>
    <dbReference type="NCBI Taxonomy" id="236973"/>
    <lineage>
        <taxon>Eukaryota</taxon>
        <taxon>Viridiplantae</taxon>
        <taxon>Streptophyta</taxon>
        <taxon>Embryophyta</taxon>
        <taxon>Tracheophyta</taxon>
        <taxon>Spermatophyta</taxon>
        <taxon>Magnoliopsida</taxon>
        <taxon>eudicotyledons</taxon>
        <taxon>Gunneridae</taxon>
        <taxon>Pentapetalae</taxon>
        <taxon>rosids</taxon>
        <taxon>malvids</taxon>
        <taxon>Myrtales</taxon>
        <taxon>Lythraceae</taxon>
        <taxon>Trapa</taxon>
    </lineage>
</organism>
<dbReference type="FunFam" id="3.30.420.80:FF:000018">
    <property type="entry name" value="40S ribosomal protein S14"/>
    <property type="match status" value="1"/>
</dbReference>
<name>A0AAN7QFS4_9MYRT</name>
<evidence type="ECO:0000256" key="1">
    <source>
        <dbReference type="ARBA" id="ARBA00006194"/>
    </source>
</evidence>
<dbReference type="PANTHER" id="PTHR11759">
    <property type="entry name" value="40S RIBOSOMAL PROTEIN S14/30S RIBOSOMAL PROTEIN S11"/>
    <property type="match status" value="1"/>
</dbReference>
<gene>
    <name evidence="6" type="ORF">SAY87_007605</name>
</gene>
<dbReference type="Pfam" id="PF00411">
    <property type="entry name" value="Ribosomal_S11"/>
    <property type="match status" value="1"/>
</dbReference>
<comment type="similarity">
    <text evidence="1">Belongs to the universal ribosomal protein uS11 family.</text>
</comment>
<dbReference type="Proteomes" id="UP001345219">
    <property type="component" value="Chromosome 7"/>
</dbReference>
<evidence type="ECO:0000256" key="2">
    <source>
        <dbReference type="ARBA" id="ARBA00022980"/>
    </source>
</evidence>
<evidence type="ECO:0000256" key="3">
    <source>
        <dbReference type="ARBA" id="ARBA00023274"/>
    </source>
</evidence>
<evidence type="ECO:0000313" key="7">
    <source>
        <dbReference type="Proteomes" id="UP001345219"/>
    </source>
</evidence>
<dbReference type="InterPro" id="IPR036967">
    <property type="entry name" value="Ribosomal_uS11_sf"/>
</dbReference>
<dbReference type="InterPro" id="IPR001971">
    <property type="entry name" value="Ribosomal_uS11"/>
</dbReference>
<keyword evidence="7" id="KW-1185">Reference proteome</keyword>
<comment type="caution">
    <text evidence="6">The sequence shown here is derived from an EMBL/GenBank/DDBJ whole genome shotgun (WGS) entry which is preliminary data.</text>
</comment>
<dbReference type="GO" id="GO:0006412">
    <property type="term" value="P:translation"/>
    <property type="evidence" value="ECO:0007669"/>
    <property type="project" value="InterPro"/>
</dbReference>
<dbReference type="EMBL" id="JAXIOK010000007">
    <property type="protein sequence ID" value="KAK4765963.1"/>
    <property type="molecule type" value="Genomic_DNA"/>
</dbReference>
<keyword evidence="2" id="KW-0689">Ribosomal protein</keyword>
<evidence type="ECO:0000313" key="6">
    <source>
        <dbReference type="EMBL" id="KAK4765963.1"/>
    </source>
</evidence>
<evidence type="ECO:0000256" key="5">
    <source>
        <dbReference type="ARBA" id="ARBA00044343"/>
    </source>
</evidence>
<proteinExistence type="inferred from homology"/>
<dbReference type="AlphaFoldDB" id="A0AAN7QFS4"/>